<dbReference type="AlphaFoldDB" id="A0A2V1MYN6"/>
<dbReference type="RefSeq" id="WP_109250071.1">
    <property type="nucleotide sequence ID" value="NZ_QCXQ01000002.1"/>
</dbReference>
<feature type="compositionally biased region" description="Basic residues" evidence="1">
    <location>
        <begin position="130"/>
        <end position="139"/>
    </location>
</feature>
<comment type="caution">
    <text evidence="2">The sequence shown here is derived from an EMBL/GenBank/DDBJ whole genome shotgun (WGS) entry which is preliminary data.</text>
</comment>
<evidence type="ECO:0000313" key="3">
    <source>
        <dbReference type="Proteomes" id="UP000245080"/>
    </source>
</evidence>
<sequence length="165" mass="19104">MSQQLQAVLINVEQAHALLKDNVEQRKKTFPKLAQAGQFILPDYRLTRKREAFKIRKHTFLKKQARSYVAFDSDNGQTLWMHNFSSLSEACFWLNTGLKPTDTDTFESYSSWKVTHHDEIEALKDQLREAHKKTSKKAAKKPEGNKSPVKQAAQKPVKKKKKVHK</sequence>
<dbReference type="OrthoDB" id="2321256at2"/>
<feature type="compositionally biased region" description="Basic residues" evidence="1">
    <location>
        <begin position="156"/>
        <end position="165"/>
    </location>
</feature>
<name>A0A2V1MYN6_9LACO</name>
<keyword evidence="3" id="KW-1185">Reference proteome</keyword>
<feature type="region of interest" description="Disordered" evidence="1">
    <location>
        <begin position="125"/>
        <end position="165"/>
    </location>
</feature>
<accession>A0A2V1MYN6</accession>
<evidence type="ECO:0000313" key="2">
    <source>
        <dbReference type="EMBL" id="PWG00124.1"/>
    </source>
</evidence>
<dbReference type="Proteomes" id="UP000245080">
    <property type="component" value="Unassembled WGS sequence"/>
</dbReference>
<proteinExistence type="predicted"/>
<evidence type="ECO:0000256" key="1">
    <source>
        <dbReference type="SAM" id="MobiDB-lite"/>
    </source>
</evidence>
<reference evidence="2 3" key="1">
    <citation type="journal article" date="2018" name="Int. J. Syst. Evol. Microbiol.">
        <title>Lactobacillus bambusae sp. nov., isolated from a traditional fermented Ma-bamboo shoots of Taiwan.</title>
        <authorList>
            <person name="Wang L.-T."/>
        </authorList>
    </citation>
    <scope>NUCLEOTIDE SEQUENCE [LARGE SCALE GENOMIC DNA]</scope>
    <source>
        <strain evidence="2 3">BS-W1</strain>
    </source>
</reference>
<gene>
    <name evidence="2" type="ORF">DCM90_04095</name>
</gene>
<protein>
    <submittedName>
        <fullName evidence="2">Uncharacterized protein</fullName>
    </submittedName>
</protein>
<organism evidence="2 3">
    <name type="scientific">Levilactobacillus bambusae</name>
    <dbReference type="NCBI Taxonomy" id="2024736"/>
    <lineage>
        <taxon>Bacteria</taxon>
        <taxon>Bacillati</taxon>
        <taxon>Bacillota</taxon>
        <taxon>Bacilli</taxon>
        <taxon>Lactobacillales</taxon>
        <taxon>Lactobacillaceae</taxon>
        <taxon>Levilactobacillus</taxon>
    </lineage>
</organism>
<dbReference type="EMBL" id="QCXQ01000002">
    <property type="protein sequence ID" value="PWG00124.1"/>
    <property type="molecule type" value="Genomic_DNA"/>
</dbReference>